<protein>
    <recommendedName>
        <fullName evidence="4">Lipoprotein</fullName>
    </recommendedName>
</protein>
<organism evidence="2 3">
    <name type="scientific">Sphingomonas plantiphila</name>
    <dbReference type="NCBI Taxonomy" id="3163295"/>
    <lineage>
        <taxon>Bacteria</taxon>
        <taxon>Pseudomonadati</taxon>
        <taxon>Pseudomonadota</taxon>
        <taxon>Alphaproteobacteria</taxon>
        <taxon>Sphingomonadales</taxon>
        <taxon>Sphingomonadaceae</taxon>
        <taxon>Sphingomonas</taxon>
    </lineage>
</organism>
<keyword evidence="1" id="KW-0732">Signal</keyword>
<gene>
    <name evidence="2" type="ORF">ABS767_08720</name>
</gene>
<feature type="chain" id="PRO_5045420786" description="Lipoprotein" evidence="1">
    <location>
        <begin position="19"/>
        <end position="178"/>
    </location>
</feature>
<reference evidence="2 3" key="1">
    <citation type="submission" date="2024-06" db="EMBL/GenBank/DDBJ databases">
        <authorList>
            <person name="Kaempfer P."/>
            <person name="Viver T."/>
        </authorList>
    </citation>
    <scope>NUCLEOTIDE SEQUENCE [LARGE SCALE GENOMIC DNA]</scope>
    <source>
        <strain evidence="2 3">ST-64</strain>
    </source>
</reference>
<evidence type="ECO:0000313" key="2">
    <source>
        <dbReference type="EMBL" id="MFL9841041.1"/>
    </source>
</evidence>
<dbReference type="RefSeq" id="WP_408077959.1">
    <property type="nucleotide sequence ID" value="NZ_JBELQC010000001.1"/>
</dbReference>
<feature type="signal peptide" evidence="1">
    <location>
        <begin position="1"/>
        <end position="18"/>
    </location>
</feature>
<dbReference type="EMBL" id="JBELQC010000001">
    <property type="protein sequence ID" value="MFL9841041.1"/>
    <property type="molecule type" value="Genomic_DNA"/>
</dbReference>
<keyword evidence="3" id="KW-1185">Reference proteome</keyword>
<dbReference type="Proteomes" id="UP001629244">
    <property type="component" value="Unassembled WGS sequence"/>
</dbReference>
<evidence type="ECO:0008006" key="4">
    <source>
        <dbReference type="Google" id="ProtNLM"/>
    </source>
</evidence>
<evidence type="ECO:0000256" key="1">
    <source>
        <dbReference type="SAM" id="SignalP"/>
    </source>
</evidence>
<accession>A0ABW8YL93</accession>
<evidence type="ECO:0000313" key="3">
    <source>
        <dbReference type="Proteomes" id="UP001629244"/>
    </source>
</evidence>
<sequence length="178" mass="18954">MLLAAALFTAVPSASAQAAELFWQACAEGGIKEAKTASLVAPAKLPRAVRARLGTPSKVEGWRFSDRPGATLAIASYEKGGDVAERCAVVSKKGIVEDLLSDIYARYRGTDLSGPVEPGAAIIHMVIPDQENGWVMVFRKTGDGAMVEAMRLDTTSPEYDAAYRRVVTSAQNEVGPVR</sequence>
<comment type="caution">
    <text evidence="2">The sequence shown here is derived from an EMBL/GenBank/DDBJ whole genome shotgun (WGS) entry which is preliminary data.</text>
</comment>
<proteinExistence type="predicted"/>
<name>A0ABW8YL93_9SPHN</name>